<keyword evidence="2" id="KW-1185">Reference proteome</keyword>
<evidence type="ECO:0000313" key="2">
    <source>
        <dbReference type="Proteomes" id="UP000002297"/>
    </source>
</evidence>
<organism evidence="1 2">
    <name type="scientific">Croceibacter atlanticus (strain ATCC BAA-628 / JCM 21780 / CIP 108009 / IAM 15332 / KCTC 12090 / HTCC2559)</name>
    <dbReference type="NCBI Taxonomy" id="216432"/>
    <lineage>
        <taxon>Bacteria</taxon>
        <taxon>Pseudomonadati</taxon>
        <taxon>Bacteroidota</taxon>
        <taxon>Flavobacteriia</taxon>
        <taxon>Flavobacteriales</taxon>
        <taxon>Flavobacteriaceae</taxon>
        <taxon>Croceibacter</taxon>
    </lineage>
</organism>
<evidence type="ECO:0000313" key="1">
    <source>
        <dbReference type="EMBL" id="EAP86576.1"/>
    </source>
</evidence>
<sequence>MKAHNESMCRTFVCKAIYAIFVKSGLLFEASKLHIIFRVQIFILNVIYTNTNELCVIKL</sequence>
<reference evidence="1 2" key="1">
    <citation type="journal article" date="2010" name="J. Bacteriol.">
        <title>The complete genome sequence of Croceibacter atlanticus HTCC2559T.</title>
        <authorList>
            <person name="Oh H.M."/>
            <person name="Kang I."/>
            <person name="Ferriera S."/>
            <person name="Giovannoni S.J."/>
            <person name="Cho J.C."/>
        </authorList>
    </citation>
    <scope>NUCLEOTIDE SEQUENCE [LARGE SCALE GENOMIC DNA]</scope>
    <source>
        <strain evidence="2">ATCC BAA-628 / HTCC2559 / KCTC 12090</strain>
    </source>
</reference>
<dbReference type="STRING" id="216432.CA2559_11088"/>
<dbReference type="Proteomes" id="UP000002297">
    <property type="component" value="Chromosome"/>
</dbReference>
<dbReference type="EMBL" id="CP002046">
    <property type="protein sequence ID" value="EAP86576.1"/>
    <property type="molecule type" value="Genomic_DNA"/>
</dbReference>
<dbReference type="AlphaFoldDB" id="A3U9U0"/>
<gene>
    <name evidence="1" type="ordered locus">CA2559_11088</name>
</gene>
<proteinExistence type="predicted"/>
<dbReference type="HOGENOM" id="CLU_2952653_0_0_10"/>
<dbReference type="KEGG" id="cat:CA2559_11088"/>
<name>A3U9U0_CROAH</name>
<accession>A3U9U0</accession>
<protein>
    <submittedName>
        <fullName evidence="1">Uncharacterized protein</fullName>
    </submittedName>
</protein>